<dbReference type="AlphaFoldDB" id="A0A8W7NZQ8"/>
<feature type="compositionally biased region" description="Low complexity" evidence="1">
    <location>
        <begin position="38"/>
        <end position="59"/>
    </location>
</feature>
<protein>
    <submittedName>
        <fullName evidence="2">Uncharacterized protein</fullName>
    </submittedName>
</protein>
<evidence type="ECO:0000256" key="1">
    <source>
        <dbReference type="SAM" id="MobiDB-lite"/>
    </source>
</evidence>
<proteinExistence type="predicted"/>
<accession>A0A8W7NZQ8</accession>
<feature type="compositionally biased region" description="Low complexity" evidence="1">
    <location>
        <begin position="81"/>
        <end position="94"/>
    </location>
</feature>
<dbReference type="Proteomes" id="UP000075882">
    <property type="component" value="Unassembled WGS sequence"/>
</dbReference>
<organism evidence="2">
    <name type="scientific">Anopheles coluzzii</name>
    <name type="common">African malaria mosquito</name>
    <dbReference type="NCBI Taxonomy" id="1518534"/>
    <lineage>
        <taxon>Eukaryota</taxon>
        <taxon>Metazoa</taxon>
        <taxon>Ecdysozoa</taxon>
        <taxon>Arthropoda</taxon>
        <taxon>Hexapoda</taxon>
        <taxon>Insecta</taxon>
        <taxon>Pterygota</taxon>
        <taxon>Neoptera</taxon>
        <taxon>Endopterygota</taxon>
        <taxon>Diptera</taxon>
        <taxon>Nematocera</taxon>
        <taxon>Culicoidea</taxon>
        <taxon>Culicidae</taxon>
        <taxon>Anophelinae</taxon>
        <taxon>Anopheles</taxon>
    </lineage>
</organism>
<reference evidence="2" key="1">
    <citation type="submission" date="2022-08" db="UniProtKB">
        <authorList>
            <consortium name="EnsemblMetazoa"/>
        </authorList>
    </citation>
    <scope>IDENTIFICATION</scope>
</reference>
<dbReference type="EnsemblMetazoa" id="ACOM023299-RA">
    <property type="protein sequence ID" value="ACOM023299-PA.1"/>
    <property type="gene ID" value="ACOM023299"/>
</dbReference>
<evidence type="ECO:0000313" key="2">
    <source>
        <dbReference type="EnsemblMetazoa" id="ACOM023299-PA.1"/>
    </source>
</evidence>
<sequence>MRGHFCGVGAKTLPLDHHQYNHRHQYQASHQSQHHQHQPLQQQQQQQQQQYQQYQQQLAFSTSFASVTPPDLDLAGDDALHGGSNPTSPTSSSPMAAVFVVKGQLPTHEYGGAAVGRG</sequence>
<name>A0A8W7NZQ8_ANOCL</name>
<feature type="region of interest" description="Disordered" evidence="1">
    <location>
        <begin position="17"/>
        <end position="95"/>
    </location>
</feature>